<dbReference type="EC" id="4.2.2.29" evidence="7"/>
<evidence type="ECO:0000256" key="2">
    <source>
        <dbReference type="ARBA" id="ARBA00022692"/>
    </source>
</evidence>
<keyword evidence="9" id="KW-1185">Reference proteome</keyword>
<dbReference type="CDD" id="cd08010">
    <property type="entry name" value="MltG_like"/>
    <property type="match status" value="1"/>
</dbReference>
<evidence type="ECO:0000256" key="1">
    <source>
        <dbReference type="ARBA" id="ARBA00022475"/>
    </source>
</evidence>
<feature type="site" description="Important for catalytic activity" evidence="7">
    <location>
        <position position="223"/>
    </location>
</feature>
<evidence type="ECO:0000256" key="7">
    <source>
        <dbReference type="HAMAP-Rule" id="MF_02065"/>
    </source>
</evidence>
<keyword evidence="4 7" id="KW-0472">Membrane</keyword>
<evidence type="ECO:0000256" key="3">
    <source>
        <dbReference type="ARBA" id="ARBA00022989"/>
    </source>
</evidence>
<dbReference type="PANTHER" id="PTHR30518">
    <property type="entry name" value="ENDOLYTIC MUREIN TRANSGLYCOSYLASE"/>
    <property type="match status" value="1"/>
</dbReference>
<keyword evidence="1 7" id="KW-1003">Cell membrane</keyword>
<dbReference type="EMBL" id="JAMQGP010000003">
    <property type="protein sequence ID" value="MCM2679860.1"/>
    <property type="molecule type" value="Genomic_DNA"/>
</dbReference>
<organism evidence="8 9">
    <name type="scientific">Echinimonas agarilytica</name>
    <dbReference type="NCBI Taxonomy" id="1215918"/>
    <lineage>
        <taxon>Bacteria</taxon>
        <taxon>Pseudomonadati</taxon>
        <taxon>Pseudomonadota</taxon>
        <taxon>Gammaproteobacteria</taxon>
        <taxon>Alteromonadales</taxon>
        <taxon>Echinimonadaceae</taxon>
        <taxon>Echinimonas</taxon>
    </lineage>
</organism>
<reference evidence="8 9" key="1">
    <citation type="journal article" date="2013" name="Antonie Van Leeuwenhoek">
        <title>Echinimonas agarilytica gen. nov., sp. nov., a new gammaproteobacterium isolated from the sea urchin Strongylocentrotus intermedius.</title>
        <authorList>
            <person name="Nedashkovskaya O.I."/>
            <person name="Stenkova A.M."/>
            <person name="Zhukova N.V."/>
            <person name="Van Trappen S."/>
            <person name="Lee J.S."/>
            <person name="Kim S.B."/>
        </authorList>
    </citation>
    <scope>NUCLEOTIDE SEQUENCE [LARGE SCALE GENOMIC DNA]</scope>
    <source>
        <strain evidence="8 9">KMM 6351</strain>
    </source>
</reference>
<accession>A0AA41W6B5</accession>
<comment type="catalytic activity">
    <reaction evidence="7">
        <text>a peptidoglycan chain = a peptidoglycan chain with N-acetyl-1,6-anhydromuramyl-[peptide] at the reducing end + a peptidoglycan chain with N-acetylglucosamine at the non-reducing end.</text>
        <dbReference type="EC" id="4.2.2.29"/>
    </reaction>
</comment>
<dbReference type="GO" id="GO:0008932">
    <property type="term" value="F:lytic endotransglycosylase activity"/>
    <property type="evidence" value="ECO:0007669"/>
    <property type="project" value="UniProtKB-UniRule"/>
</dbReference>
<dbReference type="Proteomes" id="UP001165393">
    <property type="component" value="Unassembled WGS sequence"/>
</dbReference>
<evidence type="ECO:0000256" key="6">
    <source>
        <dbReference type="ARBA" id="ARBA00023316"/>
    </source>
</evidence>
<dbReference type="GO" id="GO:0071555">
    <property type="term" value="P:cell wall organization"/>
    <property type="evidence" value="ECO:0007669"/>
    <property type="project" value="UniProtKB-KW"/>
</dbReference>
<keyword evidence="5 7" id="KW-0456">Lyase</keyword>
<dbReference type="Pfam" id="PF02618">
    <property type="entry name" value="YceG"/>
    <property type="match status" value="1"/>
</dbReference>
<keyword evidence="6 7" id="KW-0961">Cell wall biogenesis/degradation</keyword>
<dbReference type="InterPro" id="IPR003770">
    <property type="entry name" value="MLTG-like"/>
</dbReference>
<keyword evidence="2 7" id="KW-0812">Transmembrane</keyword>
<name>A0AA41W6B5_9GAMM</name>
<dbReference type="HAMAP" id="MF_02065">
    <property type="entry name" value="MltG"/>
    <property type="match status" value="1"/>
</dbReference>
<keyword evidence="3 7" id="KW-1133">Transmembrane helix</keyword>
<evidence type="ECO:0000313" key="9">
    <source>
        <dbReference type="Proteomes" id="UP001165393"/>
    </source>
</evidence>
<sequence>MSKWLRFIGLFVVVAALVAGAAWQYYQYQMKQFLLQPVVISSPQVIQVLPGKSVKSLMRDWQQNGWIENANYMRWLLKRQPEFGKIRVGTYQIETDQSLLQSLEHLISGAEHQYSMTFVEGSRWADWQTQLAQADTLNSSPILNQQQALLQHLGIEHPLIEGWLYPDTYFYTQGTPSLTIVERAHDRMKQMLKEAWAKRQQESDDHIKTPYEALILASIIEKETGQPDERPTIASVFHNRFDLRMRLQTDPTVIYGMGDRYEGNITKADLREATAYNTYVIRGLPPTPIAMPGIEAIEAAINPIETDYLYFVSQGNGRHVFSKTLQEHNANVRRYILNRE</sequence>
<keyword evidence="7" id="KW-0997">Cell inner membrane</keyword>
<dbReference type="PANTHER" id="PTHR30518:SF2">
    <property type="entry name" value="ENDOLYTIC MUREIN TRANSGLYCOSYLASE"/>
    <property type="match status" value="1"/>
</dbReference>
<evidence type="ECO:0000256" key="4">
    <source>
        <dbReference type="ARBA" id="ARBA00023136"/>
    </source>
</evidence>
<protein>
    <recommendedName>
        <fullName evidence="7">Endolytic murein transglycosylase</fullName>
        <ecNumber evidence="7">4.2.2.29</ecNumber>
    </recommendedName>
    <alternativeName>
        <fullName evidence="7">Peptidoglycan lytic transglycosylase</fullName>
    </alternativeName>
    <alternativeName>
        <fullName evidence="7">Peptidoglycan polymerization terminase</fullName>
    </alternativeName>
</protein>
<dbReference type="FunFam" id="3.30.160.60:FF:000242">
    <property type="entry name" value="Endolytic murein transglycosylase"/>
    <property type="match status" value="1"/>
</dbReference>
<comment type="similarity">
    <text evidence="7">Belongs to the transglycosylase MltG family.</text>
</comment>
<proteinExistence type="inferred from homology"/>
<dbReference type="GO" id="GO:0009252">
    <property type="term" value="P:peptidoglycan biosynthetic process"/>
    <property type="evidence" value="ECO:0007669"/>
    <property type="project" value="UniProtKB-UniRule"/>
</dbReference>
<evidence type="ECO:0000313" key="8">
    <source>
        <dbReference type="EMBL" id="MCM2679860.1"/>
    </source>
</evidence>
<dbReference type="AlphaFoldDB" id="A0AA41W6B5"/>
<evidence type="ECO:0000256" key="5">
    <source>
        <dbReference type="ARBA" id="ARBA00023239"/>
    </source>
</evidence>
<comment type="function">
    <text evidence="7">Functions as a peptidoglycan terminase that cleaves nascent peptidoglycan strands endolytically to terminate their elongation.</text>
</comment>
<dbReference type="NCBIfam" id="TIGR00247">
    <property type="entry name" value="endolytic transglycosylase MltG"/>
    <property type="match status" value="1"/>
</dbReference>
<dbReference type="GO" id="GO:0005886">
    <property type="term" value="C:plasma membrane"/>
    <property type="evidence" value="ECO:0007669"/>
    <property type="project" value="UniProtKB-UniRule"/>
</dbReference>
<comment type="caution">
    <text evidence="8">The sequence shown here is derived from an EMBL/GenBank/DDBJ whole genome shotgun (WGS) entry which is preliminary data.</text>
</comment>
<dbReference type="Gene3D" id="3.30.160.60">
    <property type="entry name" value="Classic Zinc Finger"/>
    <property type="match status" value="2"/>
</dbReference>
<dbReference type="RefSeq" id="WP_251261274.1">
    <property type="nucleotide sequence ID" value="NZ_JAMQGP010000003.1"/>
</dbReference>
<gene>
    <name evidence="7 8" type="primary">mltG</name>
    <name evidence="8" type="ORF">NAF29_09305</name>
</gene>